<dbReference type="InterPro" id="IPR044298">
    <property type="entry name" value="MIG/MutY"/>
</dbReference>
<dbReference type="GO" id="GO:0046872">
    <property type="term" value="F:metal ion binding"/>
    <property type="evidence" value="ECO:0007669"/>
    <property type="project" value="UniProtKB-UniRule"/>
</dbReference>
<dbReference type="InterPro" id="IPR015797">
    <property type="entry name" value="NUDIX_hydrolase-like_dom_sf"/>
</dbReference>
<dbReference type="PANTHER" id="PTHR42944">
    <property type="entry name" value="ADENINE DNA GLYCOSYLASE"/>
    <property type="match status" value="1"/>
</dbReference>
<dbReference type="RefSeq" id="WP_041502625.1">
    <property type="nucleotide sequence ID" value="NZ_JPIT01000009.1"/>
</dbReference>
<dbReference type="InterPro" id="IPR023170">
    <property type="entry name" value="HhH_base_excis_C"/>
</dbReference>
<dbReference type="GO" id="GO:0000701">
    <property type="term" value="F:purine-specific mismatch base pair DNA N-glycosylase activity"/>
    <property type="evidence" value="ECO:0007669"/>
    <property type="project" value="UniProtKB-EC"/>
</dbReference>
<evidence type="ECO:0000256" key="1">
    <source>
        <dbReference type="ARBA" id="ARBA00000843"/>
    </source>
</evidence>
<feature type="domain" description="HhH-GPD" evidence="15">
    <location>
        <begin position="38"/>
        <end position="189"/>
    </location>
</feature>
<keyword evidence="12" id="KW-0234">DNA repair</keyword>
<evidence type="ECO:0000256" key="11">
    <source>
        <dbReference type="ARBA" id="ARBA00023014"/>
    </source>
</evidence>
<dbReference type="GO" id="GO:0032357">
    <property type="term" value="F:oxidized purine DNA binding"/>
    <property type="evidence" value="ECO:0007669"/>
    <property type="project" value="TreeGrafter"/>
</dbReference>
<comment type="similarity">
    <text evidence="3 14">Belongs to the Nth/MutY family.</text>
</comment>
<dbReference type="GO" id="GO:0034039">
    <property type="term" value="F:8-oxo-7,8-dihydroguanine DNA N-glycosylase activity"/>
    <property type="evidence" value="ECO:0007669"/>
    <property type="project" value="TreeGrafter"/>
</dbReference>
<dbReference type="SUPFAM" id="SSF55811">
    <property type="entry name" value="Nudix"/>
    <property type="match status" value="1"/>
</dbReference>
<dbReference type="Gene3D" id="3.90.79.10">
    <property type="entry name" value="Nucleoside Triphosphate Pyrophosphohydrolase"/>
    <property type="match status" value="1"/>
</dbReference>
<evidence type="ECO:0000256" key="3">
    <source>
        <dbReference type="ARBA" id="ARBA00008343"/>
    </source>
</evidence>
<dbReference type="CDD" id="cd00056">
    <property type="entry name" value="ENDO3c"/>
    <property type="match status" value="1"/>
</dbReference>
<dbReference type="AlphaFoldDB" id="A0A0C3N9N0"/>
<dbReference type="Pfam" id="PF00633">
    <property type="entry name" value="HHH"/>
    <property type="match status" value="1"/>
</dbReference>
<keyword evidence="10 14" id="KW-0408">Iron</keyword>
<keyword evidence="9" id="KW-0378">Hydrolase</keyword>
<keyword evidence="8 14" id="KW-0227">DNA damage</keyword>
<evidence type="ECO:0000259" key="15">
    <source>
        <dbReference type="SMART" id="SM00478"/>
    </source>
</evidence>
<dbReference type="GO" id="GO:0035485">
    <property type="term" value="F:adenine/guanine mispair binding"/>
    <property type="evidence" value="ECO:0007669"/>
    <property type="project" value="TreeGrafter"/>
</dbReference>
<proteinExistence type="inferred from homology"/>
<dbReference type="Pfam" id="PF14815">
    <property type="entry name" value="NUDIX_4"/>
    <property type="match status" value="1"/>
</dbReference>
<dbReference type="GO" id="GO:0006284">
    <property type="term" value="P:base-excision repair"/>
    <property type="evidence" value="ECO:0007669"/>
    <property type="project" value="UniProtKB-UniRule"/>
</dbReference>
<dbReference type="OrthoDB" id="9802365at2"/>
<evidence type="ECO:0000313" key="17">
    <source>
        <dbReference type="EMBL" id="KIO46439.1"/>
    </source>
</evidence>
<dbReference type="GO" id="GO:0051539">
    <property type="term" value="F:4 iron, 4 sulfur cluster binding"/>
    <property type="evidence" value="ECO:0007669"/>
    <property type="project" value="UniProtKB-UniRule"/>
</dbReference>
<evidence type="ECO:0000256" key="6">
    <source>
        <dbReference type="ARBA" id="ARBA00022485"/>
    </source>
</evidence>
<evidence type="ECO:0000256" key="10">
    <source>
        <dbReference type="ARBA" id="ARBA00023004"/>
    </source>
</evidence>
<dbReference type="Pfam" id="PF00730">
    <property type="entry name" value="HhH-GPD"/>
    <property type="match status" value="1"/>
</dbReference>
<dbReference type="EMBL" id="JPIU01000050">
    <property type="protein sequence ID" value="KIO42737.1"/>
    <property type="molecule type" value="Genomic_DNA"/>
</dbReference>
<reference evidence="17 18" key="2">
    <citation type="submission" date="2014-07" db="EMBL/GenBank/DDBJ databases">
        <title>Porphyromonadaceae bacterium OUH 334697 = ATCC BAA-2682 = DSM 28341 draft genome.</title>
        <authorList>
            <person name="Sydenham T.V."/>
            <person name="Hasman H."/>
            <person name="Justesen U.S."/>
        </authorList>
    </citation>
    <scope>NUCLEOTIDE SEQUENCE [LARGE SCALE GENOMIC DNA]</scope>
    <source>
        <strain evidence="17 18">OUH 334697</strain>
    </source>
</reference>
<name>A0A0C3N9N0_9PORP</name>
<evidence type="ECO:0000256" key="7">
    <source>
        <dbReference type="ARBA" id="ARBA00022723"/>
    </source>
</evidence>
<evidence type="ECO:0000256" key="2">
    <source>
        <dbReference type="ARBA" id="ARBA00002933"/>
    </source>
</evidence>
<dbReference type="InterPro" id="IPR029119">
    <property type="entry name" value="MutY_C"/>
</dbReference>
<dbReference type="EMBL" id="JPIT01000009">
    <property type="protein sequence ID" value="KIO46439.1"/>
    <property type="molecule type" value="Genomic_DNA"/>
</dbReference>
<evidence type="ECO:0000256" key="14">
    <source>
        <dbReference type="RuleBase" id="RU365096"/>
    </source>
</evidence>
<comment type="cofactor">
    <cofactor evidence="14">
        <name>[4Fe-4S] cluster</name>
        <dbReference type="ChEBI" id="CHEBI:49883"/>
    </cofactor>
    <text evidence="14">Binds 1 [4Fe-4S] cluster.</text>
</comment>
<dbReference type="EC" id="3.2.2.31" evidence="4 14"/>
<dbReference type="InterPro" id="IPR011257">
    <property type="entry name" value="DNA_glycosylase"/>
</dbReference>
<evidence type="ECO:0000256" key="5">
    <source>
        <dbReference type="ARBA" id="ARBA00022023"/>
    </source>
</evidence>
<evidence type="ECO:0000313" key="16">
    <source>
        <dbReference type="EMBL" id="KIO42737.1"/>
    </source>
</evidence>
<reference evidence="16 19" key="1">
    <citation type="submission" date="2014-07" db="EMBL/GenBank/DDBJ databases">
        <title>Porphyromonadaceae bacterium OUH 308042 = ATCC BAA-2681 = DSM 28342 draft genome.</title>
        <authorList>
            <person name="Sydenham T.V."/>
            <person name="Hasman H."/>
            <person name="Justensen U.S."/>
        </authorList>
    </citation>
    <scope>NUCLEOTIDE SEQUENCE [LARGE SCALE GENOMIC DNA]</scope>
    <source>
        <strain evidence="16 19">OUH 308042</strain>
    </source>
</reference>
<dbReference type="SMART" id="SM00478">
    <property type="entry name" value="ENDO3c"/>
    <property type="match status" value="1"/>
</dbReference>
<gene>
    <name evidence="16" type="ORF">BA92_14400</name>
    <name evidence="17" type="ORF">IE90_03505</name>
</gene>
<keyword evidence="19" id="KW-1185">Reference proteome</keyword>
<dbReference type="InterPro" id="IPR005760">
    <property type="entry name" value="A/G_AdeGlyc_MutY"/>
</dbReference>
<protein>
    <recommendedName>
        <fullName evidence="5 14">Adenine DNA glycosylase</fullName>
        <ecNumber evidence="4 14">3.2.2.31</ecNumber>
    </recommendedName>
</protein>
<dbReference type="PANTHER" id="PTHR42944:SF1">
    <property type="entry name" value="ADENINE DNA GLYCOSYLASE"/>
    <property type="match status" value="1"/>
</dbReference>
<comment type="caution">
    <text evidence="16">The sequence shown here is derived from an EMBL/GenBank/DDBJ whole genome shotgun (WGS) entry which is preliminary data.</text>
</comment>
<keyword evidence="7" id="KW-0479">Metal-binding</keyword>
<dbReference type="Proteomes" id="UP000031980">
    <property type="component" value="Unassembled WGS sequence"/>
</dbReference>
<sequence>MNEWSIGDVIIPWYERNRRDLPWRNTDDPYLIWISEVILQQTRVVQGLDYFIRFVERFPNVVSLAEAEEDEVMTYWQGLGYYSRARNLHRAAREVVSLYGGEFPRSYKEVLSLKGIGEYTAAAICSFAYRLPYAAIDGNVYRVLSRLFDIDIPIDSGRGRTYFAELSRRLLDRFRPDLYNQAMMEFGALQCIPKSPDCEHCPLNTRCMARAKGKVEQLPVKVGKVQVKPRYFNYLHVHDETRFLLKKREDKDIWRNLYEFPLIESDKPLTFLELQQTEEWNQLLDGADRPEIRRVFEPPKHVLSHRVVYAVFYEIKVGRFSPAMTKFMQVSKERSGDYAFSRLMQLYWETGR</sequence>
<dbReference type="Proteomes" id="UP000031937">
    <property type="component" value="Unassembled WGS sequence"/>
</dbReference>
<dbReference type="SUPFAM" id="SSF48150">
    <property type="entry name" value="DNA-glycosylase"/>
    <property type="match status" value="1"/>
</dbReference>
<evidence type="ECO:0000256" key="4">
    <source>
        <dbReference type="ARBA" id="ARBA00012045"/>
    </source>
</evidence>
<evidence type="ECO:0000256" key="9">
    <source>
        <dbReference type="ARBA" id="ARBA00022801"/>
    </source>
</evidence>
<keyword evidence="13 14" id="KW-0326">Glycosidase</keyword>
<comment type="catalytic activity">
    <reaction evidence="1 14">
        <text>Hydrolyzes free adenine bases from 7,8-dihydro-8-oxoguanine:adenine mismatched double-stranded DNA, leaving an apurinic site.</text>
        <dbReference type="EC" id="3.2.2.31"/>
    </reaction>
</comment>
<dbReference type="Gene3D" id="1.10.1670.10">
    <property type="entry name" value="Helix-hairpin-Helix base-excision DNA repair enzymes (C-terminal)"/>
    <property type="match status" value="1"/>
</dbReference>
<accession>A0A0C3N9N0</accession>
<comment type="function">
    <text evidence="2">Adenine glycosylase active on G-A mispairs. MutY also corrects error-prone DNA synthesis past GO lesions which are due to the oxidatively damaged form of guanine: 7,8-dihydro-8-oxoguanine (8-oxo-dGTP).</text>
</comment>
<dbReference type="GO" id="GO:0006298">
    <property type="term" value="P:mismatch repair"/>
    <property type="evidence" value="ECO:0007669"/>
    <property type="project" value="TreeGrafter"/>
</dbReference>
<dbReference type="InterPro" id="IPR003265">
    <property type="entry name" value="HhH-GPD_domain"/>
</dbReference>
<evidence type="ECO:0000313" key="18">
    <source>
        <dbReference type="Proteomes" id="UP000031937"/>
    </source>
</evidence>
<evidence type="ECO:0000313" key="19">
    <source>
        <dbReference type="Proteomes" id="UP000031980"/>
    </source>
</evidence>
<dbReference type="NCBIfam" id="TIGR01084">
    <property type="entry name" value="mutY"/>
    <property type="match status" value="1"/>
</dbReference>
<dbReference type="CDD" id="cd03431">
    <property type="entry name" value="NUDIX_DNA_Glycosylase_C-MutY"/>
    <property type="match status" value="1"/>
</dbReference>
<dbReference type="Gene3D" id="1.10.340.30">
    <property type="entry name" value="Hypothetical protein, domain 2"/>
    <property type="match status" value="1"/>
</dbReference>
<dbReference type="InterPro" id="IPR000445">
    <property type="entry name" value="HhH_motif"/>
</dbReference>
<organism evidence="16 19">
    <name type="scientific">Sanguibacteroides justesenii</name>
    <dbReference type="NCBI Taxonomy" id="1547597"/>
    <lineage>
        <taxon>Bacteria</taxon>
        <taxon>Pseudomonadati</taxon>
        <taxon>Bacteroidota</taxon>
        <taxon>Bacteroidia</taxon>
        <taxon>Bacteroidales</taxon>
        <taxon>Porphyromonadaceae</taxon>
        <taxon>Sanguibacteroides</taxon>
    </lineage>
</organism>
<evidence type="ECO:0000256" key="8">
    <source>
        <dbReference type="ARBA" id="ARBA00022763"/>
    </source>
</evidence>
<evidence type="ECO:0000256" key="12">
    <source>
        <dbReference type="ARBA" id="ARBA00023204"/>
    </source>
</evidence>
<keyword evidence="11" id="KW-0411">Iron-sulfur</keyword>
<dbReference type="FunFam" id="1.10.340.30:FF:000010">
    <property type="entry name" value="Adenine DNA glycosylase"/>
    <property type="match status" value="1"/>
</dbReference>
<evidence type="ECO:0000256" key="13">
    <source>
        <dbReference type="ARBA" id="ARBA00023295"/>
    </source>
</evidence>
<keyword evidence="6" id="KW-0004">4Fe-4S</keyword>